<dbReference type="GO" id="GO:0005507">
    <property type="term" value="F:copper ion binding"/>
    <property type="evidence" value="ECO:0007669"/>
    <property type="project" value="InterPro"/>
</dbReference>
<comment type="cofactor">
    <cofactor evidence="9">
        <name>Zn(2+)</name>
        <dbReference type="ChEBI" id="CHEBI:29105"/>
    </cofactor>
    <text evidence="9">Binds 1 zinc ion per subunit.</text>
</comment>
<dbReference type="InterPro" id="IPR018152">
    <property type="entry name" value="SOD_Cu/Zn_BS"/>
</dbReference>
<evidence type="ECO:0000313" key="12">
    <source>
        <dbReference type="EMBL" id="RCH88995.1"/>
    </source>
</evidence>
<feature type="chain" id="PRO_5016586582" description="Superoxide dismutase [Cu-Zn]" evidence="10">
    <location>
        <begin position="21"/>
        <end position="195"/>
    </location>
</feature>
<evidence type="ECO:0000256" key="10">
    <source>
        <dbReference type="SAM" id="SignalP"/>
    </source>
</evidence>
<dbReference type="STRING" id="86630.A0A367JGI8"/>
<keyword evidence="10" id="KW-0732">Signal</keyword>
<gene>
    <name evidence="12" type="ORF">CU097_004220</name>
</gene>
<dbReference type="InterPro" id="IPR001424">
    <property type="entry name" value="SOD_Cu_Zn_dom"/>
</dbReference>
<dbReference type="PRINTS" id="PR00068">
    <property type="entry name" value="CUZNDISMTASE"/>
</dbReference>
<evidence type="ECO:0000313" key="13">
    <source>
        <dbReference type="Proteomes" id="UP000252139"/>
    </source>
</evidence>
<comment type="caution">
    <text evidence="12">The sequence shown here is derived from an EMBL/GenBank/DDBJ whole genome shotgun (WGS) entry which is preliminary data.</text>
</comment>
<keyword evidence="7" id="KW-1015">Disulfide bond</keyword>
<comment type="similarity">
    <text evidence="1 9">Belongs to the Cu-Zn superoxide dismutase family.</text>
</comment>
<dbReference type="InterPro" id="IPR024134">
    <property type="entry name" value="SOD_Cu/Zn_/chaperone"/>
</dbReference>
<protein>
    <recommendedName>
        <fullName evidence="9">Superoxide dismutase [Cu-Zn]</fullName>
        <ecNumber evidence="9">1.15.1.1</ecNumber>
    </recommendedName>
</protein>
<evidence type="ECO:0000256" key="2">
    <source>
        <dbReference type="ARBA" id="ARBA00022723"/>
    </source>
</evidence>
<dbReference type="GO" id="GO:0004784">
    <property type="term" value="F:superoxide dismutase activity"/>
    <property type="evidence" value="ECO:0007669"/>
    <property type="project" value="UniProtKB-EC"/>
</dbReference>
<dbReference type="EMBL" id="PJQL01001366">
    <property type="protein sequence ID" value="RCH88995.1"/>
    <property type="molecule type" value="Genomic_DNA"/>
</dbReference>
<keyword evidence="5 9" id="KW-0560">Oxidoreductase</keyword>
<feature type="domain" description="Superoxide dismutase copper/zinc binding" evidence="11">
    <location>
        <begin position="34"/>
        <end position="170"/>
    </location>
</feature>
<dbReference type="InterPro" id="IPR036423">
    <property type="entry name" value="SOD-like_Cu/Zn_dom_sf"/>
</dbReference>
<dbReference type="SUPFAM" id="SSF49329">
    <property type="entry name" value="Cu,Zn superoxide dismutase-like"/>
    <property type="match status" value="1"/>
</dbReference>
<dbReference type="Proteomes" id="UP000252139">
    <property type="component" value="Unassembled WGS sequence"/>
</dbReference>
<dbReference type="PANTHER" id="PTHR10003">
    <property type="entry name" value="SUPEROXIDE DISMUTASE CU-ZN -RELATED"/>
    <property type="match status" value="1"/>
</dbReference>
<evidence type="ECO:0000256" key="6">
    <source>
        <dbReference type="ARBA" id="ARBA00023008"/>
    </source>
</evidence>
<organism evidence="12 13">
    <name type="scientific">Rhizopus azygosporus</name>
    <name type="common">Rhizopus microsporus var. azygosporus</name>
    <dbReference type="NCBI Taxonomy" id="86630"/>
    <lineage>
        <taxon>Eukaryota</taxon>
        <taxon>Fungi</taxon>
        <taxon>Fungi incertae sedis</taxon>
        <taxon>Mucoromycota</taxon>
        <taxon>Mucoromycotina</taxon>
        <taxon>Mucoromycetes</taxon>
        <taxon>Mucorales</taxon>
        <taxon>Mucorineae</taxon>
        <taxon>Rhizopodaceae</taxon>
        <taxon>Rhizopus</taxon>
    </lineage>
</organism>
<comment type="cofactor">
    <cofactor evidence="9">
        <name>Cu cation</name>
        <dbReference type="ChEBI" id="CHEBI:23378"/>
    </cofactor>
    <text evidence="9">Binds 1 copper ion per subunit.</text>
</comment>
<keyword evidence="4" id="KW-0049">Antioxidant</keyword>
<dbReference type="PROSITE" id="PS00332">
    <property type="entry name" value="SOD_CU_ZN_2"/>
    <property type="match status" value="1"/>
</dbReference>
<evidence type="ECO:0000256" key="4">
    <source>
        <dbReference type="ARBA" id="ARBA00022862"/>
    </source>
</evidence>
<dbReference type="Pfam" id="PF00080">
    <property type="entry name" value="Sod_Cu"/>
    <property type="match status" value="1"/>
</dbReference>
<reference evidence="12 13" key="1">
    <citation type="journal article" date="2018" name="G3 (Bethesda)">
        <title>Phylogenetic and Phylogenomic Definition of Rhizopus Species.</title>
        <authorList>
            <person name="Gryganskyi A.P."/>
            <person name="Golan J."/>
            <person name="Dolatabadi S."/>
            <person name="Mondo S."/>
            <person name="Robb S."/>
            <person name="Idnurm A."/>
            <person name="Muszewska A."/>
            <person name="Steczkiewicz K."/>
            <person name="Masonjones S."/>
            <person name="Liao H.L."/>
            <person name="Gajdeczka M.T."/>
            <person name="Anike F."/>
            <person name="Vuek A."/>
            <person name="Anishchenko I.M."/>
            <person name="Voigt K."/>
            <person name="de Hoog G.S."/>
            <person name="Smith M.E."/>
            <person name="Heitman J."/>
            <person name="Vilgalys R."/>
            <person name="Stajich J.E."/>
        </authorList>
    </citation>
    <scope>NUCLEOTIDE SEQUENCE [LARGE SCALE GENOMIC DNA]</scope>
    <source>
        <strain evidence="12 13">CBS 357.93</strain>
    </source>
</reference>
<evidence type="ECO:0000256" key="3">
    <source>
        <dbReference type="ARBA" id="ARBA00022833"/>
    </source>
</evidence>
<dbReference type="AlphaFoldDB" id="A0A367JGI8"/>
<comment type="catalytic activity">
    <reaction evidence="8 9">
        <text>2 superoxide + 2 H(+) = H2O2 + O2</text>
        <dbReference type="Rhea" id="RHEA:20696"/>
        <dbReference type="ChEBI" id="CHEBI:15378"/>
        <dbReference type="ChEBI" id="CHEBI:15379"/>
        <dbReference type="ChEBI" id="CHEBI:16240"/>
        <dbReference type="ChEBI" id="CHEBI:18421"/>
        <dbReference type="EC" id="1.15.1.1"/>
    </reaction>
</comment>
<evidence type="ECO:0000256" key="8">
    <source>
        <dbReference type="ARBA" id="ARBA00049204"/>
    </source>
</evidence>
<dbReference type="EC" id="1.15.1.1" evidence="9"/>
<dbReference type="OrthoDB" id="2015551at2759"/>
<sequence>MRFTAVAIALASAAVSFVAAEPIKAVAYLYAPPVSGLVYFSQESHDSPTRVYANLTGLTGGDHGIHIHEFGDLSQGCNSTGAHYNPFNQTHGGPDAEVRHVGDLGNIVADNTTGLAILNITSDLIQLSMAHSVIGRAVVVHSGKDDYGLGGTPLSNSTGNSGSRVACGVIGSPDTLSQTEAADVKVNKPNFTYCT</sequence>
<evidence type="ECO:0000256" key="7">
    <source>
        <dbReference type="ARBA" id="ARBA00023157"/>
    </source>
</evidence>
<dbReference type="CDD" id="cd00305">
    <property type="entry name" value="Cu-Zn_Superoxide_Dismutase"/>
    <property type="match status" value="1"/>
</dbReference>
<keyword evidence="6 9" id="KW-0186">Copper</keyword>
<comment type="function">
    <text evidence="9">Destroys radicals which are normally produced within the cells and which are toxic to biological systems.</text>
</comment>
<evidence type="ECO:0000256" key="1">
    <source>
        <dbReference type="ARBA" id="ARBA00010457"/>
    </source>
</evidence>
<keyword evidence="13" id="KW-1185">Reference proteome</keyword>
<name>A0A367JGI8_RHIAZ</name>
<proteinExistence type="inferred from homology"/>
<feature type="signal peptide" evidence="10">
    <location>
        <begin position="1"/>
        <end position="20"/>
    </location>
</feature>
<keyword evidence="2 9" id="KW-0479">Metal-binding</keyword>
<accession>A0A367JGI8</accession>
<evidence type="ECO:0000259" key="11">
    <source>
        <dbReference type="Pfam" id="PF00080"/>
    </source>
</evidence>
<keyword evidence="3 9" id="KW-0862">Zinc</keyword>
<dbReference type="FunFam" id="2.60.40.200:FF:000003">
    <property type="entry name" value="Superoxide dismutase [Cu-Zn], chloroplastic"/>
    <property type="match status" value="1"/>
</dbReference>
<dbReference type="PROSITE" id="PS00087">
    <property type="entry name" value="SOD_CU_ZN_1"/>
    <property type="match status" value="1"/>
</dbReference>
<evidence type="ECO:0000256" key="5">
    <source>
        <dbReference type="ARBA" id="ARBA00023002"/>
    </source>
</evidence>
<evidence type="ECO:0000256" key="9">
    <source>
        <dbReference type="RuleBase" id="RU000393"/>
    </source>
</evidence>
<dbReference type="Gene3D" id="2.60.40.200">
    <property type="entry name" value="Superoxide dismutase, copper/zinc binding domain"/>
    <property type="match status" value="1"/>
</dbReference>